<organism evidence="1 2">
    <name type="scientific">Acholeplasma hippikon</name>
    <dbReference type="NCBI Taxonomy" id="264636"/>
    <lineage>
        <taxon>Bacteria</taxon>
        <taxon>Bacillati</taxon>
        <taxon>Mycoplasmatota</taxon>
        <taxon>Mollicutes</taxon>
        <taxon>Acholeplasmatales</taxon>
        <taxon>Acholeplasmataceae</taxon>
        <taxon>Acholeplasma</taxon>
    </lineage>
</organism>
<dbReference type="RefSeq" id="WP_035368996.1">
    <property type="nucleotide sequence ID" value="NZ_LR215050.1"/>
</dbReference>
<dbReference type="Gene3D" id="3.90.1140.10">
    <property type="entry name" value="Cyclic phosphodiesterase"/>
    <property type="match status" value="1"/>
</dbReference>
<evidence type="ECO:0008006" key="3">
    <source>
        <dbReference type="Google" id="ProtNLM"/>
    </source>
</evidence>
<dbReference type="Proteomes" id="UP000290909">
    <property type="component" value="Chromosome"/>
</dbReference>
<dbReference type="STRING" id="1408416.GCA_000702765_00694"/>
<evidence type="ECO:0000313" key="2">
    <source>
        <dbReference type="Proteomes" id="UP000290909"/>
    </source>
</evidence>
<reference evidence="1 2" key="1">
    <citation type="submission" date="2019-01" db="EMBL/GenBank/DDBJ databases">
        <authorList>
            <consortium name="Pathogen Informatics"/>
        </authorList>
    </citation>
    <scope>NUCLEOTIDE SEQUENCE [LARGE SCALE GENOMIC DNA]</scope>
    <source>
        <strain evidence="1 2">NCTC10172</strain>
    </source>
</reference>
<dbReference type="SUPFAM" id="SSF55144">
    <property type="entry name" value="LigT-like"/>
    <property type="match status" value="1"/>
</dbReference>
<keyword evidence="2" id="KW-1185">Reference proteome</keyword>
<gene>
    <name evidence="1" type="ORF">NCTC10172_00139</name>
</gene>
<dbReference type="AlphaFoldDB" id="A0A449BI69"/>
<proteinExistence type="predicted"/>
<dbReference type="PANTHER" id="PTHR36039">
    <property type="match status" value="1"/>
</dbReference>
<dbReference type="PANTHER" id="PTHR36039:SF2">
    <property type="entry name" value="RNA LIGASE_CYCLIC NUCLEOTIDE PHOSPHODIESTERASE FAMILY PROTEIN"/>
    <property type="match status" value="1"/>
</dbReference>
<accession>A0A449BI69</accession>
<sequence>MKDYAIIVRFDETSEYIIQSFIEEINLKLNTNFNIPPHITLGVFKTDNLTLFMKDYDRFVSELVKGEVTFSSLGTFVPKVLFLAPVINEVLLKNHGVIHRFLENANKDLIYPSNYLYYTKNHWQPHCTIGINYTKTKLKRAIEAVLPLVKPLTVQIKSIHLVEAHPYVEISEFDRLIGE</sequence>
<dbReference type="Pfam" id="PF13563">
    <property type="entry name" value="2_5_RNA_ligase2"/>
    <property type="match status" value="1"/>
</dbReference>
<name>A0A449BI69_9MOLU</name>
<dbReference type="KEGG" id="ahk:NCTC10172_00139"/>
<evidence type="ECO:0000313" key="1">
    <source>
        <dbReference type="EMBL" id="VEU82132.1"/>
    </source>
</evidence>
<dbReference type="EMBL" id="LR215050">
    <property type="protein sequence ID" value="VEU82132.1"/>
    <property type="molecule type" value="Genomic_DNA"/>
</dbReference>
<protein>
    <recommendedName>
        <fullName evidence="3">2'-5' RNA ligase</fullName>
    </recommendedName>
</protein>
<dbReference type="InterPro" id="IPR009097">
    <property type="entry name" value="Cyclic_Pdiesterase"/>
</dbReference>